<dbReference type="PROSITE" id="PS01314">
    <property type="entry name" value="UPF0047"/>
    <property type="match status" value="1"/>
</dbReference>
<dbReference type="OrthoDB" id="10255963at2759"/>
<name>A0A2T7PAC8_POMCA</name>
<dbReference type="Proteomes" id="UP000245119">
    <property type="component" value="Linkage Group LG5"/>
</dbReference>
<dbReference type="EMBL" id="PZQS01000005">
    <property type="protein sequence ID" value="PVD30369.1"/>
    <property type="molecule type" value="Genomic_DNA"/>
</dbReference>
<dbReference type="PANTHER" id="PTHR30615:SF8">
    <property type="entry name" value="UPF0047 PROTEIN C4A8.02C"/>
    <property type="match status" value="1"/>
</dbReference>
<dbReference type="PANTHER" id="PTHR30615">
    <property type="entry name" value="UNCHARACTERIZED PROTEIN YJBQ-RELATED"/>
    <property type="match status" value="1"/>
</dbReference>
<reference evidence="3 4" key="1">
    <citation type="submission" date="2018-04" db="EMBL/GenBank/DDBJ databases">
        <title>The genome of golden apple snail Pomacea canaliculata provides insight into stress tolerance and invasive adaptation.</title>
        <authorList>
            <person name="Liu C."/>
            <person name="Liu B."/>
            <person name="Ren Y."/>
            <person name="Zhang Y."/>
            <person name="Wang H."/>
            <person name="Li S."/>
            <person name="Jiang F."/>
            <person name="Yin L."/>
            <person name="Zhang G."/>
            <person name="Qian W."/>
            <person name="Fan W."/>
        </authorList>
    </citation>
    <scope>NUCLEOTIDE SEQUENCE [LARGE SCALE GENOMIC DNA]</scope>
    <source>
        <strain evidence="3">SZHN2017</strain>
        <tissue evidence="3">Muscle</tissue>
    </source>
</reference>
<keyword evidence="4" id="KW-1185">Reference proteome</keyword>
<accession>A0A2T7PAC8</accession>
<proteinExistence type="inferred from homology"/>
<comment type="caution">
    <text evidence="3">The sequence shown here is derived from an EMBL/GenBank/DDBJ whole genome shotgun (WGS) entry which is preliminary data.</text>
</comment>
<evidence type="ECO:0000313" key="3">
    <source>
        <dbReference type="EMBL" id="PVD30369.1"/>
    </source>
</evidence>
<dbReference type="Gene3D" id="2.60.120.460">
    <property type="entry name" value="YjbQ-like"/>
    <property type="match status" value="1"/>
</dbReference>
<dbReference type="Pfam" id="PF01894">
    <property type="entry name" value="YjbQ"/>
    <property type="match status" value="1"/>
</dbReference>
<dbReference type="STRING" id="400727.A0A2T7PAC8"/>
<comment type="similarity">
    <text evidence="1">Belongs to the UPF0047 family.</text>
</comment>
<dbReference type="SUPFAM" id="SSF111038">
    <property type="entry name" value="YjbQ-like"/>
    <property type="match status" value="1"/>
</dbReference>
<organism evidence="3 4">
    <name type="scientific">Pomacea canaliculata</name>
    <name type="common">Golden apple snail</name>
    <dbReference type="NCBI Taxonomy" id="400727"/>
    <lineage>
        <taxon>Eukaryota</taxon>
        <taxon>Metazoa</taxon>
        <taxon>Spiralia</taxon>
        <taxon>Lophotrochozoa</taxon>
        <taxon>Mollusca</taxon>
        <taxon>Gastropoda</taxon>
        <taxon>Caenogastropoda</taxon>
        <taxon>Architaenioglossa</taxon>
        <taxon>Ampullarioidea</taxon>
        <taxon>Ampullariidae</taxon>
        <taxon>Pomacea</taxon>
    </lineage>
</organism>
<evidence type="ECO:0000256" key="2">
    <source>
        <dbReference type="SAM" id="MobiDB-lite"/>
    </source>
</evidence>
<dbReference type="AlphaFoldDB" id="A0A2T7PAC8"/>
<dbReference type="NCBIfam" id="TIGR00149">
    <property type="entry name" value="TIGR00149_YjbQ"/>
    <property type="match status" value="1"/>
</dbReference>
<protein>
    <recommendedName>
        <fullName evidence="5">Secondary thiamine-phosphate synthase enzyme</fullName>
    </recommendedName>
</protein>
<evidence type="ECO:0008006" key="5">
    <source>
        <dbReference type="Google" id="ProtNLM"/>
    </source>
</evidence>
<dbReference type="InterPro" id="IPR035917">
    <property type="entry name" value="YjbQ-like_sf"/>
</dbReference>
<evidence type="ECO:0000256" key="1">
    <source>
        <dbReference type="ARBA" id="ARBA00005534"/>
    </source>
</evidence>
<sequence>MSHKIEVSRPTTRQQRKQPARPPGAPSGNLEYGTASMATAGQTAWYQKEVTLSSKKRGCHLVTEEIVKKVPDIEQISVGLAHIHIKHTSASLALNENWDPDVRVDTEMMLNKIVPEGQNYRHSCEGPDDMPAHIKAALIGSSVTIPITDGKFNLGTWQGVWLL</sequence>
<dbReference type="InterPro" id="IPR001602">
    <property type="entry name" value="UPF0047_YjbQ-like"/>
</dbReference>
<gene>
    <name evidence="3" type="ORF">C0Q70_09634</name>
</gene>
<feature type="region of interest" description="Disordered" evidence="2">
    <location>
        <begin position="1"/>
        <end position="29"/>
    </location>
</feature>
<evidence type="ECO:0000313" key="4">
    <source>
        <dbReference type="Proteomes" id="UP000245119"/>
    </source>
</evidence>